<accession>A0A9P5ZRT2</accession>
<gene>
    <name evidence="1" type="ORF">BDN71DRAFT_1364503</name>
</gene>
<keyword evidence="2" id="KW-1185">Reference proteome</keyword>
<evidence type="ECO:0000313" key="1">
    <source>
        <dbReference type="EMBL" id="KAF9491189.1"/>
    </source>
</evidence>
<organism evidence="1 2">
    <name type="scientific">Pleurotus eryngii</name>
    <name type="common">Boletus of the steppes</name>
    <dbReference type="NCBI Taxonomy" id="5323"/>
    <lineage>
        <taxon>Eukaryota</taxon>
        <taxon>Fungi</taxon>
        <taxon>Dikarya</taxon>
        <taxon>Basidiomycota</taxon>
        <taxon>Agaricomycotina</taxon>
        <taxon>Agaricomycetes</taxon>
        <taxon>Agaricomycetidae</taxon>
        <taxon>Agaricales</taxon>
        <taxon>Pleurotineae</taxon>
        <taxon>Pleurotaceae</taxon>
        <taxon>Pleurotus</taxon>
    </lineage>
</organism>
<comment type="caution">
    <text evidence="1">The sequence shown here is derived from an EMBL/GenBank/DDBJ whole genome shotgun (WGS) entry which is preliminary data.</text>
</comment>
<evidence type="ECO:0000313" key="2">
    <source>
        <dbReference type="Proteomes" id="UP000807025"/>
    </source>
</evidence>
<dbReference type="EMBL" id="MU154624">
    <property type="protein sequence ID" value="KAF9491189.1"/>
    <property type="molecule type" value="Genomic_DNA"/>
</dbReference>
<dbReference type="AlphaFoldDB" id="A0A9P5ZRT2"/>
<reference evidence="1" key="1">
    <citation type="submission" date="2020-11" db="EMBL/GenBank/DDBJ databases">
        <authorList>
            <consortium name="DOE Joint Genome Institute"/>
            <person name="Ahrendt S."/>
            <person name="Riley R."/>
            <person name="Andreopoulos W."/>
            <person name="Labutti K."/>
            <person name="Pangilinan J."/>
            <person name="Ruiz-Duenas F.J."/>
            <person name="Barrasa J.M."/>
            <person name="Sanchez-Garcia M."/>
            <person name="Camarero S."/>
            <person name="Miyauchi S."/>
            <person name="Serrano A."/>
            <person name="Linde D."/>
            <person name="Babiker R."/>
            <person name="Drula E."/>
            <person name="Ayuso-Fernandez I."/>
            <person name="Pacheco R."/>
            <person name="Padilla G."/>
            <person name="Ferreira P."/>
            <person name="Barriuso J."/>
            <person name="Kellner H."/>
            <person name="Castanera R."/>
            <person name="Alfaro M."/>
            <person name="Ramirez L."/>
            <person name="Pisabarro A.G."/>
            <person name="Kuo A."/>
            <person name="Tritt A."/>
            <person name="Lipzen A."/>
            <person name="He G."/>
            <person name="Yan M."/>
            <person name="Ng V."/>
            <person name="Cullen D."/>
            <person name="Martin F."/>
            <person name="Rosso M.-N."/>
            <person name="Henrissat B."/>
            <person name="Hibbett D."/>
            <person name="Martinez A.T."/>
            <person name="Grigoriev I.V."/>
        </authorList>
    </citation>
    <scope>NUCLEOTIDE SEQUENCE</scope>
    <source>
        <strain evidence="1">ATCC 90797</strain>
    </source>
</reference>
<feature type="non-terminal residue" evidence="1">
    <location>
        <position position="356"/>
    </location>
</feature>
<dbReference type="Proteomes" id="UP000807025">
    <property type="component" value="Unassembled WGS sequence"/>
</dbReference>
<proteinExistence type="predicted"/>
<dbReference type="OrthoDB" id="2799352at2759"/>
<protein>
    <submittedName>
        <fullName evidence="1">Uncharacterized protein</fullName>
    </submittedName>
</protein>
<feature type="non-terminal residue" evidence="1">
    <location>
        <position position="1"/>
    </location>
</feature>
<name>A0A9P5ZRT2_PLEER</name>
<sequence length="356" mass="39734">TTQRYATILAKLANAIIKSIDSSRNKSGYQFPLSTADIANANGLLKHLKEGANKNEQVIALHILVHPFLSRFATVMDSEEPGSKWNRVIECFIALLSVQENGSFKPPSAMTQPLAILKYLCRITCFLHALAQLEGSTKDLESLLEEQVKQDLAPNVRSAFNTISSYQSYISSLVYSTPSAPSVLVSSDGQLISYHKSVLDVPRLRLAVERLATRINTQITSLFNMEVFEYAIPNDINDDWTTTDRGSSWLDSIESMVTKPNQLMAAILNTPDRHLLRPDSVGGAVWNQAAVLQILELIRDINHSLALYSFITAGPDPRGAEFVEHKIRNSSRPRTVFRSINDLWLVTRRTKAEHLT</sequence>